<dbReference type="InterPro" id="IPR006674">
    <property type="entry name" value="HD_domain"/>
</dbReference>
<comment type="function">
    <text evidence="1 14">Catalyzes the reversible adenylation of nicotinate mononucleotide (NaMN) to nicotinic acid adenine dinucleotide (NaAD).</text>
</comment>
<dbReference type="NCBIfam" id="TIGR00482">
    <property type="entry name" value="nicotinate (nicotinamide) nucleotide adenylyltransferase"/>
    <property type="match status" value="1"/>
</dbReference>
<dbReference type="GO" id="GO:0004515">
    <property type="term" value="F:nicotinate-nucleotide adenylyltransferase activity"/>
    <property type="evidence" value="ECO:0007669"/>
    <property type="project" value="UniProtKB-UniRule"/>
</dbReference>
<dbReference type="GO" id="GO:0005524">
    <property type="term" value="F:ATP binding"/>
    <property type="evidence" value="ECO:0007669"/>
    <property type="project" value="UniProtKB-KW"/>
</dbReference>
<evidence type="ECO:0000256" key="2">
    <source>
        <dbReference type="ARBA" id="ARBA00005019"/>
    </source>
</evidence>
<dbReference type="EMBL" id="CP060490">
    <property type="protein sequence ID" value="QNL45335.1"/>
    <property type="molecule type" value="Genomic_DNA"/>
</dbReference>
<dbReference type="CDD" id="cd02165">
    <property type="entry name" value="NMNAT"/>
    <property type="match status" value="1"/>
</dbReference>
<reference evidence="17 18" key="1">
    <citation type="submission" date="2020-08" db="EMBL/GenBank/DDBJ databases">
        <authorList>
            <person name="Liu C."/>
            <person name="Sun Q."/>
        </authorList>
    </citation>
    <scope>NUCLEOTIDE SEQUENCE [LARGE SCALE GENOMIC DNA]</scope>
    <source>
        <strain evidence="17 18">NSJ-62</strain>
    </source>
</reference>
<dbReference type="UniPathway" id="UPA00253">
    <property type="reaction ID" value="UER00332"/>
</dbReference>
<feature type="domain" description="HD" evidence="16">
    <location>
        <begin position="232"/>
        <end position="343"/>
    </location>
</feature>
<evidence type="ECO:0000259" key="15">
    <source>
        <dbReference type="Pfam" id="PF01467"/>
    </source>
</evidence>
<dbReference type="Gene3D" id="1.10.3210.10">
    <property type="entry name" value="Hypothetical protein af1432"/>
    <property type="match status" value="1"/>
</dbReference>
<comment type="catalytic activity">
    <reaction evidence="13">
        <text>P(1),P(4)-bis(5'-adenosyl) tetraphosphate + H2O = 2 ADP + 2 H(+)</text>
        <dbReference type="Rhea" id="RHEA:24252"/>
        <dbReference type="ChEBI" id="CHEBI:15377"/>
        <dbReference type="ChEBI" id="CHEBI:15378"/>
        <dbReference type="ChEBI" id="CHEBI:58141"/>
        <dbReference type="ChEBI" id="CHEBI:456216"/>
        <dbReference type="EC" id="3.6.1.41"/>
    </reaction>
</comment>
<evidence type="ECO:0000256" key="14">
    <source>
        <dbReference type="HAMAP-Rule" id="MF_00244"/>
    </source>
</evidence>
<evidence type="ECO:0000256" key="3">
    <source>
        <dbReference type="ARBA" id="ARBA00022642"/>
    </source>
</evidence>
<comment type="catalytic activity">
    <reaction evidence="12 14">
        <text>nicotinate beta-D-ribonucleotide + ATP + H(+) = deamido-NAD(+) + diphosphate</text>
        <dbReference type="Rhea" id="RHEA:22860"/>
        <dbReference type="ChEBI" id="CHEBI:15378"/>
        <dbReference type="ChEBI" id="CHEBI:30616"/>
        <dbReference type="ChEBI" id="CHEBI:33019"/>
        <dbReference type="ChEBI" id="CHEBI:57502"/>
        <dbReference type="ChEBI" id="CHEBI:58437"/>
        <dbReference type="EC" id="2.7.7.18"/>
    </reaction>
</comment>
<keyword evidence="5 14" id="KW-0548">Nucleotidyltransferase</keyword>
<keyword evidence="10" id="KW-0408">Iron</keyword>
<evidence type="ECO:0000256" key="1">
    <source>
        <dbReference type="ARBA" id="ARBA00002324"/>
    </source>
</evidence>
<name>A0A7G9B704_9FIRM</name>
<gene>
    <name evidence="14 17" type="primary">nadD</name>
    <name evidence="17" type="ORF">H8790_04785</name>
</gene>
<dbReference type="InterPro" id="IPR005249">
    <property type="entry name" value="YqeK"/>
</dbReference>
<evidence type="ECO:0000313" key="18">
    <source>
        <dbReference type="Proteomes" id="UP000515960"/>
    </source>
</evidence>
<dbReference type="GO" id="GO:0046872">
    <property type="term" value="F:metal ion binding"/>
    <property type="evidence" value="ECO:0007669"/>
    <property type="project" value="UniProtKB-KW"/>
</dbReference>
<evidence type="ECO:0000256" key="7">
    <source>
        <dbReference type="ARBA" id="ARBA00022741"/>
    </source>
</evidence>
<dbReference type="PANTHER" id="PTHR39321">
    <property type="entry name" value="NICOTINATE-NUCLEOTIDE ADENYLYLTRANSFERASE-RELATED"/>
    <property type="match status" value="1"/>
</dbReference>
<organism evidence="17 18">
    <name type="scientific">Oscillibacter hominis</name>
    <dbReference type="NCBI Taxonomy" id="2763056"/>
    <lineage>
        <taxon>Bacteria</taxon>
        <taxon>Bacillati</taxon>
        <taxon>Bacillota</taxon>
        <taxon>Clostridia</taxon>
        <taxon>Eubacteriales</taxon>
        <taxon>Oscillospiraceae</taxon>
        <taxon>Oscillibacter</taxon>
    </lineage>
</organism>
<evidence type="ECO:0000256" key="12">
    <source>
        <dbReference type="ARBA" id="ARBA00048721"/>
    </source>
</evidence>
<keyword evidence="8" id="KW-0378">Hydrolase</keyword>
<keyword evidence="18" id="KW-1185">Reference proteome</keyword>
<evidence type="ECO:0000256" key="5">
    <source>
        <dbReference type="ARBA" id="ARBA00022695"/>
    </source>
</evidence>
<dbReference type="GO" id="GO:0008803">
    <property type="term" value="F:bis(5'-nucleosyl)-tetraphosphatase (symmetrical) activity"/>
    <property type="evidence" value="ECO:0007669"/>
    <property type="project" value="UniProtKB-EC"/>
</dbReference>
<dbReference type="Proteomes" id="UP000515960">
    <property type="component" value="Chromosome"/>
</dbReference>
<proteinExistence type="inferred from homology"/>
<dbReference type="InterPro" id="IPR014729">
    <property type="entry name" value="Rossmann-like_a/b/a_fold"/>
</dbReference>
<dbReference type="Pfam" id="PF01467">
    <property type="entry name" value="CTP_transf_like"/>
    <property type="match status" value="1"/>
</dbReference>
<dbReference type="SUPFAM" id="SSF52374">
    <property type="entry name" value="Nucleotidylyl transferase"/>
    <property type="match status" value="1"/>
</dbReference>
<dbReference type="SUPFAM" id="SSF109604">
    <property type="entry name" value="HD-domain/PDEase-like"/>
    <property type="match status" value="1"/>
</dbReference>
<dbReference type="GO" id="GO:0009435">
    <property type="term" value="P:NAD+ biosynthetic process"/>
    <property type="evidence" value="ECO:0007669"/>
    <property type="project" value="UniProtKB-UniRule"/>
</dbReference>
<keyword evidence="11 14" id="KW-0520">NAD</keyword>
<dbReference type="CDD" id="cd00077">
    <property type="entry name" value="HDc"/>
    <property type="match status" value="1"/>
</dbReference>
<keyword evidence="9 14" id="KW-0067">ATP-binding</keyword>
<evidence type="ECO:0000256" key="10">
    <source>
        <dbReference type="ARBA" id="ARBA00023004"/>
    </source>
</evidence>
<evidence type="ECO:0000256" key="13">
    <source>
        <dbReference type="ARBA" id="ARBA00049417"/>
    </source>
</evidence>
<evidence type="ECO:0000256" key="9">
    <source>
        <dbReference type="ARBA" id="ARBA00022840"/>
    </source>
</evidence>
<dbReference type="InterPro" id="IPR003607">
    <property type="entry name" value="HD/PDEase_dom"/>
</dbReference>
<dbReference type="Gene3D" id="3.40.50.620">
    <property type="entry name" value="HUPs"/>
    <property type="match status" value="1"/>
</dbReference>
<evidence type="ECO:0000259" key="16">
    <source>
        <dbReference type="Pfam" id="PF01966"/>
    </source>
</evidence>
<evidence type="ECO:0000256" key="11">
    <source>
        <dbReference type="ARBA" id="ARBA00023027"/>
    </source>
</evidence>
<dbReference type="PANTHER" id="PTHR39321:SF3">
    <property type="entry name" value="PHOSPHOPANTETHEINE ADENYLYLTRANSFERASE"/>
    <property type="match status" value="1"/>
</dbReference>
<dbReference type="InterPro" id="IPR005248">
    <property type="entry name" value="NadD/NMNAT"/>
</dbReference>
<dbReference type="AlphaFoldDB" id="A0A7G9B704"/>
<dbReference type="InterPro" id="IPR004821">
    <property type="entry name" value="Cyt_trans-like"/>
</dbReference>
<dbReference type="InterPro" id="IPR006675">
    <property type="entry name" value="HDIG_dom"/>
</dbReference>
<evidence type="ECO:0000256" key="6">
    <source>
        <dbReference type="ARBA" id="ARBA00022723"/>
    </source>
</evidence>
<comment type="similarity">
    <text evidence="14">Belongs to the NadD family.</text>
</comment>
<dbReference type="KEGG" id="ohi:H8790_04785"/>
<dbReference type="HAMAP" id="MF_00244">
    <property type="entry name" value="NaMN_adenylyltr"/>
    <property type="match status" value="1"/>
</dbReference>
<sequence>MRIGVYGGTFNPPHLGHITAAKAVFELLKLDRLLLIPAREPPHKVLPAGSPTAGQRLELTRLAADQMGLGGNVQVLDIELRREGKSYTSDTLEQLHAQYPDAEFWLLMGTDMFLTFQAWRDPAKILGLAGIAAFGRTQSDTRELFLVQQDYLHRTYPDARIFTLTLPHVVEISSTELREELGRGGGQQYLPPAVYGYILRQGLYGTAADLKHLTPEQLRPVALSYLKHKRIPHVLGTEQEAVRLAERYGADVKMAREAALLHDCTKKLDTEEQLELCSRYGVELDELERNALKLMHAKTGAAVAKYVFGEPEEVVEAIRWHTTGKAGMSVLEKVLYLADYIEPNRDFPGVEELRQACYRSLDEGLLMGLQMTADEMNQRGNPIHKNTLEALSELKGKNGRG</sequence>
<dbReference type="RefSeq" id="WP_187333788.1">
    <property type="nucleotide sequence ID" value="NZ_CP060490.1"/>
</dbReference>
<dbReference type="EC" id="2.7.7.18" evidence="14"/>
<evidence type="ECO:0000313" key="17">
    <source>
        <dbReference type="EMBL" id="QNL45335.1"/>
    </source>
</evidence>
<keyword evidence="3 14" id="KW-0662">Pyridine nucleotide biosynthesis</keyword>
<keyword evidence="7 14" id="KW-0547">Nucleotide-binding</keyword>
<dbReference type="NCBIfam" id="TIGR00488">
    <property type="entry name" value="bis(5'-nucleosyl)-tetraphosphatase (symmetrical) YqeK"/>
    <property type="match status" value="1"/>
</dbReference>
<protein>
    <recommendedName>
        <fullName evidence="14">Probable nicotinate-nucleotide adenylyltransferase</fullName>
        <ecNumber evidence="14">2.7.7.18</ecNumber>
    </recommendedName>
    <alternativeName>
        <fullName evidence="14">Deamido-NAD(+) diphosphorylase</fullName>
    </alternativeName>
    <alternativeName>
        <fullName evidence="14">Deamido-NAD(+) pyrophosphorylase</fullName>
    </alternativeName>
    <alternativeName>
        <fullName evidence="14">Nicotinate mononucleotide adenylyltransferase</fullName>
        <shortName evidence="14">NaMN adenylyltransferase</shortName>
    </alternativeName>
</protein>
<keyword evidence="4 14" id="KW-0808">Transferase</keyword>
<comment type="pathway">
    <text evidence="2 14">Cofactor biosynthesis; NAD(+) biosynthesis; deamido-NAD(+) from nicotinate D-ribonucleotide: step 1/1.</text>
</comment>
<evidence type="ECO:0000256" key="8">
    <source>
        <dbReference type="ARBA" id="ARBA00022801"/>
    </source>
</evidence>
<dbReference type="Pfam" id="PF01966">
    <property type="entry name" value="HD"/>
    <property type="match status" value="1"/>
</dbReference>
<keyword evidence="6" id="KW-0479">Metal-binding</keyword>
<feature type="domain" description="Cytidyltransferase-like" evidence="15">
    <location>
        <begin position="5"/>
        <end position="179"/>
    </location>
</feature>
<dbReference type="NCBIfam" id="TIGR00277">
    <property type="entry name" value="HDIG"/>
    <property type="match status" value="1"/>
</dbReference>
<accession>A0A7G9B704</accession>
<evidence type="ECO:0000256" key="4">
    <source>
        <dbReference type="ARBA" id="ARBA00022679"/>
    </source>
</evidence>